<name>A0A1Y2K0T2_9PROT</name>
<evidence type="ECO:0000313" key="2">
    <source>
        <dbReference type="Proteomes" id="UP000194003"/>
    </source>
</evidence>
<dbReference type="AlphaFoldDB" id="A0A1Y2K0T2"/>
<keyword evidence="2" id="KW-1185">Reference proteome</keyword>
<proteinExistence type="predicted"/>
<dbReference type="EMBL" id="LVJN01000020">
    <property type="protein sequence ID" value="OSM01608.1"/>
    <property type="molecule type" value="Genomic_DNA"/>
</dbReference>
<accession>A0A1Y2K0T2</accession>
<dbReference type="Proteomes" id="UP000194003">
    <property type="component" value="Unassembled WGS sequence"/>
</dbReference>
<gene>
    <name evidence="1" type="ORF">MAIT1_01615</name>
</gene>
<protein>
    <submittedName>
        <fullName evidence="1">Uncharacterized protein</fullName>
    </submittedName>
</protein>
<reference evidence="1 2" key="1">
    <citation type="journal article" date="2016" name="BMC Genomics">
        <title>Combined genomic and structural analyses of a cultured magnetotactic bacterium reveals its niche adaptation to a dynamic environment.</title>
        <authorList>
            <person name="Araujo A.C."/>
            <person name="Morillo V."/>
            <person name="Cypriano J."/>
            <person name="Teixeira L.C."/>
            <person name="Leao P."/>
            <person name="Lyra S."/>
            <person name="Almeida L.G."/>
            <person name="Bazylinski D.A."/>
            <person name="Vasconcellos A.T."/>
            <person name="Abreu F."/>
            <person name="Lins U."/>
        </authorList>
    </citation>
    <scope>NUCLEOTIDE SEQUENCE [LARGE SCALE GENOMIC DNA]</scope>
    <source>
        <strain evidence="1 2">IT-1</strain>
    </source>
</reference>
<comment type="caution">
    <text evidence="1">The sequence shown here is derived from an EMBL/GenBank/DDBJ whole genome shotgun (WGS) entry which is preliminary data.</text>
</comment>
<sequence length="115" mass="13598">MRELDRTPSANKIWDAVLIEDRGFPLRSELFLFIPPNGEEIPLIYNDQTPFEVARLIAPSNQKCHGQWLSNKRYELTCEKGYLWKRFDHPEVRVDLKIAHPISYDDPSIQSQRMR</sequence>
<evidence type="ECO:0000313" key="1">
    <source>
        <dbReference type="EMBL" id="OSM01608.1"/>
    </source>
</evidence>
<organism evidence="1 2">
    <name type="scientific">Magnetofaba australis IT-1</name>
    <dbReference type="NCBI Taxonomy" id="1434232"/>
    <lineage>
        <taxon>Bacteria</taxon>
        <taxon>Pseudomonadati</taxon>
        <taxon>Pseudomonadota</taxon>
        <taxon>Magnetococcia</taxon>
        <taxon>Magnetococcales</taxon>
        <taxon>Magnetococcaceae</taxon>
        <taxon>Magnetofaba</taxon>
    </lineage>
</organism>